<dbReference type="Proteomes" id="UP000249061">
    <property type="component" value="Unassembled WGS sequence"/>
</dbReference>
<feature type="chain" id="PRO_5015899091" evidence="1">
    <location>
        <begin position="17"/>
        <end position="263"/>
    </location>
</feature>
<evidence type="ECO:0000313" key="3">
    <source>
        <dbReference type="Proteomes" id="UP000249061"/>
    </source>
</evidence>
<keyword evidence="1" id="KW-0732">Signal</keyword>
<feature type="signal peptide" evidence="1">
    <location>
        <begin position="1"/>
        <end position="16"/>
    </location>
</feature>
<proteinExistence type="predicted"/>
<evidence type="ECO:0000313" key="2">
    <source>
        <dbReference type="EMBL" id="PZR12854.1"/>
    </source>
</evidence>
<evidence type="ECO:0000256" key="1">
    <source>
        <dbReference type="SAM" id="SignalP"/>
    </source>
</evidence>
<organism evidence="2 3">
    <name type="scientific">Archangium gephyra</name>
    <dbReference type="NCBI Taxonomy" id="48"/>
    <lineage>
        <taxon>Bacteria</taxon>
        <taxon>Pseudomonadati</taxon>
        <taxon>Myxococcota</taxon>
        <taxon>Myxococcia</taxon>
        <taxon>Myxococcales</taxon>
        <taxon>Cystobacterineae</taxon>
        <taxon>Archangiaceae</taxon>
        <taxon>Archangium</taxon>
    </lineage>
</organism>
<dbReference type="AlphaFoldDB" id="A0A2W5VAC9"/>
<dbReference type="EMBL" id="QFQP01000011">
    <property type="protein sequence ID" value="PZR12854.1"/>
    <property type="molecule type" value="Genomic_DNA"/>
</dbReference>
<name>A0A2W5VAC9_9BACT</name>
<accession>A0A2W5VAC9</accession>
<comment type="caution">
    <text evidence="2">The sequence shown here is derived from an EMBL/GenBank/DDBJ whole genome shotgun (WGS) entry which is preliminary data.</text>
</comment>
<reference evidence="2 3" key="1">
    <citation type="submission" date="2017-08" db="EMBL/GenBank/DDBJ databases">
        <title>Infants hospitalized years apart are colonized by the same room-sourced microbial strains.</title>
        <authorList>
            <person name="Brooks B."/>
            <person name="Olm M.R."/>
            <person name="Firek B.A."/>
            <person name="Baker R."/>
            <person name="Thomas B.C."/>
            <person name="Morowitz M.J."/>
            <person name="Banfield J.F."/>
        </authorList>
    </citation>
    <scope>NUCLEOTIDE SEQUENCE [LARGE SCALE GENOMIC DNA]</scope>
    <source>
        <strain evidence="2">S2_003_000_R2_14</strain>
    </source>
</reference>
<protein>
    <submittedName>
        <fullName evidence="2">Uncharacterized protein</fullName>
    </submittedName>
</protein>
<sequence length="263" mass="28522">MTAWLLMLLVATPVDARFVLDVAGVPVAELHVGTRGDTYFYESTPFFTEATQTTRLERSLQAGTPEVLALLTVPAKGCREVVEERTGARETLCVTERDAKSASGTIDGKSFVASYAKGRLTRITVGDATWRAVGESLRRGEVNPFEAGVEVPPGDLRLVPDVMGARWLTTSPVKRGGADVERARCLVLARRFVRQHPGAHVVTGLVIEDGRAFPHAWVMTEEGAVDPSALPGDGERRYLEFPADRAGSLYLALFAGTLRLEAK</sequence>
<gene>
    <name evidence="2" type="ORF">DI536_14955</name>
</gene>